<dbReference type="InterPro" id="IPR022385">
    <property type="entry name" value="Rhs_assc_core"/>
</dbReference>
<organism evidence="3 4">
    <name type="scientific">Dokdonella fugitiva</name>
    <dbReference type="NCBI Taxonomy" id="328517"/>
    <lineage>
        <taxon>Bacteria</taxon>
        <taxon>Pseudomonadati</taxon>
        <taxon>Pseudomonadota</taxon>
        <taxon>Gammaproteobacteria</taxon>
        <taxon>Lysobacterales</taxon>
        <taxon>Rhodanobacteraceae</taxon>
        <taxon>Dokdonella</taxon>
    </lineage>
</organism>
<dbReference type="InterPro" id="IPR056823">
    <property type="entry name" value="TEN-like_YD-shell"/>
</dbReference>
<feature type="non-terminal residue" evidence="3">
    <location>
        <position position="1"/>
    </location>
</feature>
<dbReference type="NCBIfam" id="TIGR01643">
    <property type="entry name" value="YD_repeat_2x"/>
    <property type="match status" value="1"/>
</dbReference>
<dbReference type="RefSeq" id="WP_131995432.1">
    <property type="nucleotide sequence ID" value="NZ_SLWQ01000002.1"/>
</dbReference>
<dbReference type="InterPro" id="IPR050708">
    <property type="entry name" value="T6SS_VgrG/RHS"/>
</dbReference>
<dbReference type="PANTHER" id="PTHR32305:SF15">
    <property type="entry name" value="PROTEIN RHSA-RELATED"/>
    <property type="match status" value="1"/>
</dbReference>
<name>A0A4R2IHJ8_9GAMM</name>
<sequence>SWTLDAVGNRTNQTKDGAASTYTYDVTDRLTQITGGDAATYTWNTNGQLQSRTVGSGASAQTSTYTFNSRHYLDGVTLPDGTAIRYTYAADGNLETRSRTQGGATETTHYLVDPNLAFAQVVAEYGDDGHATAVYVYGDELLLRIEPAQSNRATVYHHDGLGSVVALTDATGAAIQTYGYDAWGNRVESIGGDANPYGYAGERHDANAGFIYLRARWYDPAAGRFVSEDAAPGSTKLPISLNKYLNANGDPVNRVDPSGLMTAAETSVAGNIAAGLAIASLAYIGARLFIGAVVDNSTGARTFGLWDAVAVTQFRARAVSEERDRTDPLIDALVQQAVREDGHHTIPIYLCGGMDQEMSRISRAQHVAIHTEIAAIALVIDGAEPYATRTLGRTRSSVVLRIAQTEAGRSSITNALQQVYDIGGWWGVGILPIGDVFTRERRYFESGAKTSLPWCSRNGTP</sequence>
<accession>A0A4R2IHJ8</accession>
<dbReference type="EMBL" id="SLWQ01000002">
    <property type="protein sequence ID" value="TCO42175.1"/>
    <property type="molecule type" value="Genomic_DNA"/>
</dbReference>
<reference evidence="3 4" key="1">
    <citation type="journal article" date="2015" name="Stand. Genomic Sci.">
        <title>Genomic Encyclopedia of Bacterial and Archaeal Type Strains, Phase III: the genomes of soil and plant-associated and newly described type strains.</title>
        <authorList>
            <person name="Whitman W.B."/>
            <person name="Woyke T."/>
            <person name="Klenk H.P."/>
            <person name="Zhou Y."/>
            <person name="Lilburn T.G."/>
            <person name="Beck B.J."/>
            <person name="De Vos P."/>
            <person name="Vandamme P."/>
            <person name="Eisen J.A."/>
            <person name="Garrity G."/>
            <person name="Hugenholtz P."/>
            <person name="Kyrpides N.C."/>
        </authorList>
    </citation>
    <scope>NUCLEOTIDE SEQUENCE [LARGE SCALE GENOMIC DNA]</scope>
    <source>
        <strain evidence="3 4">A3</strain>
    </source>
</reference>
<evidence type="ECO:0000256" key="1">
    <source>
        <dbReference type="ARBA" id="ARBA00022737"/>
    </source>
</evidence>
<keyword evidence="4" id="KW-1185">Reference proteome</keyword>
<evidence type="ECO:0000313" key="3">
    <source>
        <dbReference type="EMBL" id="TCO42175.1"/>
    </source>
</evidence>
<dbReference type="Proteomes" id="UP000294862">
    <property type="component" value="Unassembled WGS sequence"/>
</dbReference>
<evidence type="ECO:0000313" key="4">
    <source>
        <dbReference type="Proteomes" id="UP000294862"/>
    </source>
</evidence>
<evidence type="ECO:0000259" key="2">
    <source>
        <dbReference type="Pfam" id="PF25023"/>
    </source>
</evidence>
<dbReference type="OrthoDB" id="9816400at2"/>
<protein>
    <submittedName>
        <fullName evidence="3">RHS repeat-associated protein</fullName>
    </submittedName>
</protein>
<dbReference type="Gene3D" id="2.180.10.10">
    <property type="entry name" value="RHS repeat-associated core"/>
    <property type="match status" value="1"/>
</dbReference>
<feature type="domain" description="Teneurin-like YD-shell" evidence="2">
    <location>
        <begin position="3"/>
        <end position="252"/>
    </location>
</feature>
<dbReference type="AlphaFoldDB" id="A0A4R2IHJ8"/>
<dbReference type="PANTHER" id="PTHR32305">
    <property type="match status" value="1"/>
</dbReference>
<dbReference type="NCBIfam" id="TIGR03696">
    <property type="entry name" value="Rhs_assc_core"/>
    <property type="match status" value="1"/>
</dbReference>
<gene>
    <name evidence="3" type="ORF">EV148_102534</name>
</gene>
<keyword evidence="1" id="KW-0677">Repeat</keyword>
<dbReference type="Pfam" id="PF25023">
    <property type="entry name" value="TEN_YD-shell"/>
    <property type="match status" value="1"/>
</dbReference>
<comment type="caution">
    <text evidence="3">The sequence shown here is derived from an EMBL/GenBank/DDBJ whole genome shotgun (WGS) entry which is preliminary data.</text>
</comment>
<dbReference type="InterPro" id="IPR006530">
    <property type="entry name" value="YD"/>
</dbReference>
<proteinExistence type="predicted"/>